<protein>
    <recommendedName>
        <fullName evidence="9">AB hydrolase-1 domain-containing protein</fullName>
    </recommendedName>
</protein>
<dbReference type="InterPro" id="IPR029058">
    <property type="entry name" value="AB_hydrolase_fold"/>
</dbReference>
<dbReference type="STRING" id="56646.A0A2L2U3J4"/>
<evidence type="ECO:0000256" key="4">
    <source>
        <dbReference type="ARBA" id="ARBA00022824"/>
    </source>
</evidence>
<reference evidence="8" key="1">
    <citation type="submission" date="2014-10" db="EMBL/GenBank/DDBJ databases">
        <authorList>
            <person name="King R."/>
        </authorList>
    </citation>
    <scope>NUCLEOTIDE SEQUENCE [LARGE SCALE GENOMIC DNA]</scope>
    <source>
        <strain evidence="8">A3/5</strain>
    </source>
</reference>
<dbReference type="InterPro" id="IPR052374">
    <property type="entry name" value="SERAC1"/>
</dbReference>
<dbReference type="EMBL" id="LN649231">
    <property type="protein sequence ID" value="CEI70560.1"/>
    <property type="molecule type" value="Genomic_DNA"/>
</dbReference>
<dbReference type="Proteomes" id="UP000245910">
    <property type="component" value="Chromosome III"/>
</dbReference>
<evidence type="ECO:0000256" key="3">
    <source>
        <dbReference type="ARBA" id="ARBA00004370"/>
    </source>
</evidence>
<keyword evidence="4" id="KW-0256">Endoplasmic reticulum</keyword>
<dbReference type="SUPFAM" id="SSF53474">
    <property type="entry name" value="alpha/beta-Hydrolases"/>
    <property type="match status" value="1"/>
</dbReference>
<proteinExistence type="predicted"/>
<name>A0A2L2U3J4_9HYPO</name>
<keyword evidence="5" id="KW-0496">Mitochondrion</keyword>
<dbReference type="PANTHER" id="PTHR48182">
    <property type="entry name" value="PROTEIN SERAC1"/>
    <property type="match status" value="1"/>
</dbReference>
<dbReference type="PANTHER" id="PTHR48182:SF2">
    <property type="entry name" value="PROTEIN SERAC1"/>
    <property type="match status" value="1"/>
</dbReference>
<comment type="subcellular location">
    <subcellularLocation>
        <location evidence="2">Endoplasmic reticulum</location>
    </subcellularLocation>
    <subcellularLocation>
        <location evidence="3">Membrane</location>
    </subcellularLocation>
    <subcellularLocation>
        <location evidence="1">Mitochondrion</location>
    </subcellularLocation>
</comment>
<dbReference type="GO" id="GO:0016020">
    <property type="term" value="C:membrane"/>
    <property type="evidence" value="ECO:0007669"/>
    <property type="project" value="UniProtKB-SubCell"/>
</dbReference>
<dbReference type="GO" id="GO:0005739">
    <property type="term" value="C:mitochondrion"/>
    <property type="evidence" value="ECO:0007669"/>
    <property type="project" value="UniProtKB-SubCell"/>
</dbReference>
<evidence type="ECO:0008006" key="9">
    <source>
        <dbReference type="Google" id="ProtNLM"/>
    </source>
</evidence>
<keyword evidence="6" id="KW-0472">Membrane</keyword>
<dbReference type="GO" id="GO:0005783">
    <property type="term" value="C:endoplasmic reticulum"/>
    <property type="evidence" value="ECO:0007669"/>
    <property type="project" value="UniProtKB-SubCell"/>
</dbReference>
<organism evidence="7 8">
    <name type="scientific">Fusarium venenatum</name>
    <dbReference type="NCBI Taxonomy" id="56646"/>
    <lineage>
        <taxon>Eukaryota</taxon>
        <taxon>Fungi</taxon>
        <taxon>Dikarya</taxon>
        <taxon>Ascomycota</taxon>
        <taxon>Pezizomycotina</taxon>
        <taxon>Sordariomycetes</taxon>
        <taxon>Hypocreomycetidae</taxon>
        <taxon>Hypocreales</taxon>
        <taxon>Nectriaceae</taxon>
        <taxon>Fusarium</taxon>
    </lineage>
</organism>
<dbReference type="AlphaFoldDB" id="A0A2L2U3J4"/>
<evidence type="ECO:0000256" key="5">
    <source>
        <dbReference type="ARBA" id="ARBA00023128"/>
    </source>
</evidence>
<evidence type="ECO:0000313" key="8">
    <source>
        <dbReference type="Proteomes" id="UP000245910"/>
    </source>
</evidence>
<evidence type="ECO:0000256" key="2">
    <source>
        <dbReference type="ARBA" id="ARBA00004240"/>
    </source>
</evidence>
<sequence length="300" mass="34224">MTEHQTPWATASSQFPVGMEILHDDPGAVADICFVHGLTGGRRSAWTAYQQSEPWLKTLLPSHLNKVRILSFGYGPFDRYCQDPRPFRRHAIDLLDAIGYYRRQALLRPLFFVAHCIGELVCQEAITISYTSNSVPIINLFVALRGIILISTPYLDKSWKAQCDKITDPKRIARLDRTVQTEHSRGDEFYYDSLRKDFFRAIKFVNITFLFAGVDIEGPVPVAHKAFEAAGDVFFEYVALKGNHEDIVKIGSPEDYCFKPIVDRLNKWIAPPGKRVNYSHRYLVLTVSSIVEKCLENYTS</sequence>
<evidence type="ECO:0000256" key="1">
    <source>
        <dbReference type="ARBA" id="ARBA00004173"/>
    </source>
</evidence>
<keyword evidence="8" id="KW-1185">Reference proteome</keyword>
<evidence type="ECO:0000256" key="6">
    <source>
        <dbReference type="ARBA" id="ARBA00023136"/>
    </source>
</evidence>
<evidence type="ECO:0000313" key="7">
    <source>
        <dbReference type="EMBL" id="CEI70560.1"/>
    </source>
</evidence>
<accession>A0A2L2U3J4</accession>